<name>A0AAW2FV87_9HYME</name>
<dbReference type="Proteomes" id="UP001430953">
    <property type="component" value="Unassembled WGS sequence"/>
</dbReference>
<accession>A0AAW2FV87</accession>
<reference evidence="2 3" key="1">
    <citation type="submission" date="2023-03" db="EMBL/GenBank/DDBJ databases">
        <title>High recombination rates correlate with genetic variation in Cardiocondyla obscurior ants.</title>
        <authorList>
            <person name="Errbii M."/>
        </authorList>
    </citation>
    <scope>NUCLEOTIDE SEQUENCE [LARGE SCALE GENOMIC DNA]</scope>
    <source>
        <strain evidence="2">Alpha-2009</strain>
        <tissue evidence="2">Whole body</tissue>
    </source>
</reference>
<dbReference type="EMBL" id="JADYXP020000008">
    <property type="protein sequence ID" value="KAL0119044.1"/>
    <property type="molecule type" value="Genomic_DNA"/>
</dbReference>
<evidence type="ECO:0000256" key="1">
    <source>
        <dbReference type="SAM" id="MobiDB-lite"/>
    </source>
</evidence>
<sequence>MGIRITGGVTKQTLRTKLITINLMIKVTIFRAPMSRRAKQDESELERGTEVDAGGGVGCTGLQRTINGTQTLNYMSTASFRREERARDFYGFQLNWTAYYDDVL</sequence>
<gene>
    <name evidence="2" type="ORF">PUN28_009577</name>
</gene>
<comment type="caution">
    <text evidence="2">The sequence shown here is derived from an EMBL/GenBank/DDBJ whole genome shotgun (WGS) entry which is preliminary data.</text>
</comment>
<feature type="region of interest" description="Disordered" evidence="1">
    <location>
        <begin position="35"/>
        <end position="56"/>
    </location>
</feature>
<evidence type="ECO:0000313" key="3">
    <source>
        <dbReference type="Proteomes" id="UP001430953"/>
    </source>
</evidence>
<dbReference type="AlphaFoldDB" id="A0AAW2FV87"/>
<keyword evidence="3" id="KW-1185">Reference proteome</keyword>
<evidence type="ECO:0000313" key="2">
    <source>
        <dbReference type="EMBL" id="KAL0119044.1"/>
    </source>
</evidence>
<organism evidence="2 3">
    <name type="scientific">Cardiocondyla obscurior</name>
    <dbReference type="NCBI Taxonomy" id="286306"/>
    <lineage>
        <taxon>Eukaryota</taxon>
        <taxon>Metazoa</taxon>
        <taxon>Ecdysozoa</taxon>
        <taxon>Arthropoda</taxon>
        <taxon>Hexapoda</taxon>
        <taxon>Insecta</taxon>
        <taxon>Pterygota</taxon>
        <taxon>Neoptera</taxon>
        <taxon>Endopterygota</taxon>
        <taxon>Hymenoptera</taxon>
        <taxon>Apocrita</taxon>
        <taxon>Aculeata</taxon>
        <taxon>Formicoidea</taxon>
        <taxon>Formicidae</taxon>
        <taxon>Myrmicinae</taxon>
        <taxon>Cardiocondyla</taxon>
    </lineage>
</organism>
<protein>
    <submittedName>
        <fullName evidence="2">Uncharacterized protein</fullName>
    </submittedName>
</protein>
<feature type="compositionally biased region" description="Basic and acidic residues" evidence="1">
    <location>
        <begin position="38"/>
        <end position="50"/>
    </location>
</feature>
<proteinExistence type="predicted"/>